<dbReference type="Gene3D" id="1.20.58.900">
    <property type="match status" value="1"/>
</dbReference>
<dbReference type="InterPro" id="IPR047329">
    <property type="entry name" value="RUN_SNX29"/>
</dbReference>
<keyword evidence="1" id="KW-0175">Coiled coil</keyword>
<dbReference type="PANTHER" id="PTHR47194:SF3">
    <property type="entry name" value="SORTING NEXIN 29"/>
    <property type="match status" value="1"/>
</dbReference>
<protein>
    <recommendedName>
        <fullName evidence="7">Sorting nexin-29</fullName>
    </recommendedName>
</protein>
<feature type="compositionally biased region" description="Basic and acidic residues" evidence="2">
    <location>
        <begin position="381"/>
        <end position="400"/>
    </location>
</feature>
<dbReference type="SMART" id="SM00312">
    <property type="entry name" value="PX"/>
    <property type="match status" value="1"/>
</dbReference>
<dbReference type="Gene3D" id="3.30.1520.10">
    <property type="entry name" value="Phox-like domain"/>
    <property type="match status" value="1"/>
</dbReference>
<dbReference type="AlphaFoldDB" id="A0AA88Y8G2"/>
<feature type="region of interest" description="Disordered" evidence="2">
    <location>
        <begin position="870"/>
        <end position="903"/>
    </location>
</feature>
<feature type="coiled-coil region" evidence="1">
    <location>
        <begin position="554"/>
        <end position="641"/>
    </location>
</feature>
<dbReference type="InterPro" id="IPR036871">
    <property type="entry name" value="PX_dom_sf"/>
</dbReference>
<dbReference type="InterPro" id="IPR037213">
    <property type="entry name" value="Run_dom_sf"/>
</dbReference>
<feature type="region of interest" description="Disordered" evidence="2">
    <location>
        <begin position="437"/>
        <end position="459"/>
    </location>
</feature>
<gene>
    <name evidence="5" type="ORF">FSP39_019582</name>
</gene>
<dbReference type="CDD" id="cd07277">
    <property type="entry name" value="PX_RUN"/>
    <property type="match status" value="1"/>
</dbReference>
<dbReference type="Proteomes" id="UP001186944">
    <property type="component" value="Unassembled WGS sequence"/>
</dbReference>
<dbReference type="EMBL" id="VSWD01000010">
    <property type="protein sequence ID" value="KAK3091396.1"/>
    <property type="molecule type" value="Genomic_DNA"/>
</dbReference>
<evidence type="ECO:0000259" key="3">
    <source>
        <dbReference type="PROSITE" id="PS50195"/>
    </source>
</evidence>
<dbReference type="CDD" id="cd17689">
    <property type="entry name" value="RUN_SNX29"/>
    <property type="match status" value="1"/>
</dbReference>
<reference evidence="5" key="1">
    <citation type="submission" date="2019-08" db="EMBL/GenBank/DDBJ databases">
        <title>The improved chromosome-level genome for the pearl oyster Pinctada fucata martensii using PacBio sequencing and Hi-C.</title>
        <authorList>
            <person name="Zheng Z."/>
        </authorList>
    </citation>
    <scope>NUCLEOTIDE SEQUENCE</scope>
    <source>
        <strain evidence="5">ZZ-2019</strain>
        <tissue evidence="5">Adductor muscle</tissue>
    </source>
</reference>
<feature type="compositionally biased region" description="Low complexity" evidence="2">
    <location>
        <begin position="445"/>
        <end position="459"/>
    </location>
</feature>
<dbReference type="Pfam" id="PF00787">
    <property type="entry name" value="PX"/>
    <property type="match status" value="1"/>
</dbReference>
<organism evidence="5 6">
    <name type="scientific">Pinctada imbricata</name>
    <name type="common">Atlantic pearl-oyster</name>
    <name type="synonym">Pinctada martensii</name>
    <dbReference type="NCBI Taxonomy" id="66713"/>
    <lineage>
        <taxon>Eukaryota</taxon>
        <taxon>Metazoa</taxon>
        <taxon>Spiralia</taxon>
        <taxon>Lophotrochozoa</taxon>
        <taxon>Mollusca</taxon>
        <taxon>Bivalvia</taxon>
        <taxon>Autobranchia</taxon>
        <taxon>Pteriomorphia</taxon>
        <taxon>Pterioida</taxon>
        <taxon>Pterioidea</taxon>
        <taxon>Pteriidae</taxon>
        <taxon>Pinctada</taxon>
    </lineage>
</organism>
<evidence type="ECO:0000256" key="2">
    <source>
        <dbReference type="SAM" id="MobiDB-lite"/>
    </source>
</evidence>
<dbReference type="SUPFAM" id="SSF64268">
    <property type="entry name" value="PX domain"/>
    <property type="match status" value="1"/>
</dbReference>
<feature type="compositionally biased region" description="Polar residues" evidence="2">
    <location>
        <begin position="878"/>
        <end position="890"/>
    </location>
</feature>
<evidence type="ECO:0000256" key="1">
    <source>
        <dbReference type="SAM" id="Coils"/>
    </source>
</evidence>
<evidence type="ECO:0000313" key="5">
    <source>
        <dbReference type="EMBL" id="KAK3091396.1"/>
    </source>
</evidence>
<dbReference type="SUPFAM" id="SSF140741">
    <property type="entry name" value="RUN domain-like"/>
    <property type="match status" value="1"/>
</dbReference>
<dbReference type="InterPro" id="IPR004012">
    <property type="entry name" value="Run_dom"/>
</dbReference>
<accession>A0AA88Y8G2</accession>
<dbReference type="PROSITE" id="PS50826">
    <property type="entry name" value="RUN"/>
    <property type="match status" value="1"/>
</dbReference>
<proteinExistence type="predicted"/>
<dbReference type="PROSITE" id="PS50195">
    <property type="entry name" value="PX"/>
    <property type="match status" value="1"/>
</dbReference>
<dbReference type="PANTHER" id="PTHR47194">
    <property type="entry name" value="SORTING NEXIN-29-RELATED"/>
    <property type="match status" value="1"/>
</dbReference>
<evidence type="ECO:0000313" key="6">
    <source>
        <dbReference type="Proteomes" id="UP001186944"/>
    </source>
</evidence>
<evidence type="ECO:0000259" key="4">
    <source>
        <dbReference type="PROSITE" id="PS50826"/>
    </source>
</evidence>
<comment type="caution">
    <text evidence="5">The sequence shown here is derived from an EMBL/GenBank/DDBJ whole genome shotgun (WGS) entry which is preliminary data.</text>
</comment>
<feature type="domain" description="PX" evidence="3">
    <location>
        <begin position="746"/>
        <end position="869"/>
    </location>
</feature>
<evidence type="ECO:0008006" key="7">
    <source>
        <dbReference type="Google" id="ProtNLM"/>
    </source>
</evidence>
<dbReference type="InterPro" id="IPR001683">
    <property type="entry name" value="PX_dom"/>
</dbReference>
<name>A0AA88Y8G2_PINIB</name>
<feature type="region of interest" description="Disordered" evidence="2">
    <location>
        <begin position="381"/>
        <end position="406"/>
    </location>
</feature>
<dbReference type="SMART" id="SM00593">
    <property type="entry name" value="RUN"/>
    <property type="match status" value="1"/>
</dbReference>
<dbReference type="Pfam" id="PF02759">
    <property type="entry name" value="RUN"/>
    <property type="match status" value="1"/>
</dbReference>
<keyword evidence="6" id="KW-1185">Reference proteome</keyword>
<feature type="region of interest" description="Disordered" evidence="2">
    <location>
        <begin position="329"/>
        <end position="357"/>
    </location>
</feature>
<dbReference type="InterPro" id="IPR037916">
    <property type="entry name" value="SNX29_PX"/>
</dbReference>
<feature type="domain" description="RUN" evidence="4">
    <location>
        <begin position="149"/>
        <end position="299"/>
    </location>
</feature>
<sequence>MLGVIKRNFKHLDKDSFLHLYKSLVRPHLEYASCAWYTLYKKDAIAIENTQRRATKLIYGIQHLSYLERLLNLGLPSLEYRRIRADVIQVYKYINNLDEMSKPLFVKSQENRTRGDDSHSTERQSILTRLLDAVKQCQVRFGGRTELAADADSRVSCLCAAWEVALQHGIKHNSKAILALKQMTELTGLTKVTDIFSDKESEPVFWNYVKEHLTKHEQDRFYTLKQISTDMGRGRSWLRACLNEHSLERYMHMLIERDDLLSLHYETWAFLRDQEKNSMLPMMSAGLGSILFAINIDNPDLNAVCKTTTTTINIPHASKPLVGRMEEEPRPVIAGEESPPLVIDSKKKEKKKKKKTTNIVSFDENDSGTYTADIDYPDFGSKYKSDESHSQQAKTDKDSGIEGSETNDVVPQINLEGDSFGATSNGNYQRSISYRREPSLQSNGSQDRPPSVSSLSSADLDNSSDLNSFYSDTVGLVPLTPLGQPISPVIRAASGSEVYGSSVDSSEGPGYTGMEVETAALALDMVQRGTNFSYRTAGDGVNMEEVIKKDVMSTEELKQAVVAMMVRKDEVEEQNRNIQGMLQQEMETSSLLRAEIEDMKQTSSARQEKDLTKYQALQKENELLKHQLRRYVNAVQMLRAEGSQIDGNLGIHLEDPQPSIPPAKSNIDYSHEASEYEKKLIQVAEMHGELMEFNEMLHRQINSKDALIKRLQSELVSLRGPLPQDLQLATEDMGADSDSNPLQARTLVNVWIPAAFLQGASSDVHHVYQVYIRIKDEEWNIYKRYSQFHQLHVKLKKVYPKITKFEFPPKKTIGKKDARVVENRRCLFQSYLRHVINFMVDNDKTLSTKINKESFIQLLPFFSDKKLPEKDQKKKMNKVSSTASLSNNQAVDRLDPQQEYDGL</sequence>
<dbReference type="GO" id="GO:0035091">
    <property type="term" value="F:phosphatidylinositol binding"/>
    <property type="evidence" value="ECO:0007669"/>
    <property type="project" value="InterPro"/>
</dbReference>